<dbReference type="PANTHER" id="PTHR13871">
    <property type="entry name" value="THIOREDOXIN"/>
    <property type="match status" value="1"/>
</dbReference>
<keyword evidence="2" id="KW-0677">Repeat</keyword>
<keyword evidence="3" id="KW-0560">Oxidoreductase</keyword>
<protein>
    <recommendedName>
        <fullName evidence="1">protein-disulfide reductase</fullName>
        <ecNumber evidence="1">1.8.1.8</ecNumber>
    </recommendedName>
</protein>
<dbReference type="Proteomes" id="UP000046395">
    <property type="component" value="Unassembled WGS sequence"/>
</dbReference>
<evidence type="ECO:0000256" key="6">
    <source>
        <dbReference type="ARBA" id="ARBA00047388"/>
    </source>
</evidence>
<evidence type="ECO:0000256" key="5">
    <source>
        <dbReference type="ARBA" id="ARBA00025782"/>
    </source>
</evidence>
<dbReference type="AlphaFoldDB" id="A0A5S6QG91"/>
<dbReference type="PANTHER" id="PTHR13871:SF18">
    <property type="entry name" value="THIOREDOXIN DOMAIN-CONTAINING PROTEIN"/>
    <property type="match status" value="1"/>
</dbReference>
<dbReference type="STRING" id="70415.A0A5S6QG91"/>
<organism evidence="9 10">
    <name type="scientific">Trichuris muris</name>
    <name type="common">Mouse whipworm</name>
    <dbReference type="NCBI Taxonomy" id="70415"/>
    <lineage>
        <taxon>Eukaryota</taxon>
        <taxon>Metazoa</taxon>
        <taxon>Ecdysozoa</taxon>
        <taxon>Nematoda</taxon>
        <taxon>Enoplea</taxon>
        <taxon>Dorylaimia</taxon>
        <taxon>Trichinellida</taxon>
        <taxon>Trichuridae</taxon>
        <taxon>Trichuris</taxon>
    </lineage>
</organism>
<dbReference type="InterPro" id="IPR052259">
    <property type="entry name" value="Nucleoredoxin-like"/>
</dbReference>
<dbReference type="SUPFAM" id="SSF52833">
    <property type="entry name" value="Thioredoxin-like"/>
    <property type="match status" value="1"/>
</dbReference>
<dbReference type="InterPro" id="IPR012336">
    <property type="entry name" value="Thioredoxin-like_fold"/>
</dbReference>
<dbReference type="GO" id="GO:0047134">
    <property type="term" value="F:protein-disulfide reductase [NAD(P)H] activity"/>
    <property type="evidence" value="ECO:0007669"/>
    <property type="project" value="UniProtKB-EC"/>
</dbReference>
<evidence type="ECO:0000313" key="10">
    <source>
        <dbReference type="WBParaSite" id="TMUE_2000006145.1"/>
    </source>
</evidence>
<feature type="domain" description="Thioredoxin" evidence="8">
    <location>
        <begin position="107"/>
        <end position="255"/>
    </location>
</feature>
<dbReference type="WBParaSite" id="TMUE_2000006145.1">
    <property type="protein sequence ID" value="TMUE_2000006145.1"/>
    <property type="gene ID" value="WBGene00299490"/>
</dbReference>
<dbReference type="Pfam" id="PF13905">
    <property type="entry name" value="Thioredoxin_8"/>
    <property type="match status" value="1"/>
</dbReference>
<dbReference type="Gene3D" id="3.40.30.10">
    <property type="entry name" value="Glutaredoxin"/>
    <property type="match status" value="1"/>
</dbReference>
<dbReference type="InterPro" id="IPR036249">
    <property type="entry name" value="Thioredoxin-like_sf"/>
</dbReference>
<sequence length="263" mass="29990">MYRRLSLYAKKDRTAKEAITNEATIGSTPLQNSYYAFGSKRTCFRVMVNWIHRSNSVGDRLMDTRFNHICQSNLSGEQLGISFVKTHTTNVNSNFASGSTISQAGNWLEGARLMKTSLLGMTSTVQIEMLWNKVILLYFTASWCSACTAFMEQLKDFSSQVNFDQIEIVMVCVDADRVAARSYLNKRHRKWAWIEADYEKIKQLMNSYDVLCIPVVVLVDRNGQILCKNVRTQIASSNGKQAKEIVNEWVKQLHPDEFASGRK</sequence>
<comment type="similarity">
    <text evidence="5">Belongs to the nucleoredoxin family.</text>
</comment>
<proteinExistence type="inferred from homology"/>
<evidence type="ECO:0000256" key="4">
    <source>
        <dbReference type="ARBA" id="ARBA00023027"/>
    </source>
</evidence>
<evidence type="ECO:0000313" key="9">
    <source>
        <dbReference type="Proteomes" id="UP000046395"/>
    </source>
</evidence>
<dbReference type="InterPro" id="IPR013766">
    <property type="entry name" value="Thioredoxin_domain"/>
</dbReference>
<comment type="catalytic activity">
    <reaction evidence="6">
        <text>[protein]-dithiol + NAD(+) = [protein]-disulfide + NADH + H(+)</text>
        <dbReference type="Rhea" id="RHEA:18749"/>
        <dbReference type="Rhea" id="RHEA-COMP:10593"/>
        <dbReference type="Rhea" id="RHEA-COMP:10594"/>
        <dbReference type="ChEBI" id="CHEBI:15378"/>
        <dbReference type="ChEBI" id="CHEBI:29950"/>
        <dbReference type="ChEBI" id="CHEBI:50058"/>
        <dbReference type="ChEBI" id="CHEBI:57540"/>
        <dbReference type="ChEBI" id="CHEBI:57945"/>
        <dbReference type="EC" id="1.8.1.8"/>
    </reaction>
</comment>
<evidence type="ECO:0000256" key="3">
    <source>
        <dbReference type="ARBA" id="ARBA00023002"/>
    </source>
</evidence>
<dbReference type="EC" id="1.8.1.8" evidence="1"/>
<evidence type="ECO:0000256" key="2">
    <source>
        <dbReference type="ARBA" id="ARBA00022737"/>
    </source>
</evidence>
<evidence type="ECO:0000256" key="1">
    <source>
        <dbReference type="ARBA" id="ARBA00012612"/>
    </source>
</evidence>
<keyword evidence="9" id="KW-1185">Reference proteome</keyword>
<evidence type="ECO:0000256" key="7">
    <source>
        <dbReference type="ARBA" id="ARBA00047804"/>
    </source>
</evidence>
<name>A0A5S6QG91_TRIMR</name>
<evidence type="ECO:0000259" key="8">
    <source>
        <dbReference type="PROSITE" id="PS51352"/>
    </source>
</evidence>
<reference evidence="10" key="1">
    <citation type="submission" date="2019-12" db="UniProtKB">
        <authorList>
            <consortium name="WormBaseParasite"/>
        </authorList>
    </citation>
    <scope>IDENTIFICATION</scope>
</reference>
<dbReference type="PROSITE" id="PS51352">
    <property type="entry name" value="THIOREDOXIN_2"/>
    <property type="match status" value="1"/>
</dbReference>
<comment type="catalytic activity">
    <reaction evidence="7">
        <text>[protein]-dithiol + NADP(+) = [protein]-disulfide + NADPH + H(+)</text>
        <dbReference type="Rhea" id="RHEA:18753"/>
        <dbReference type="Rhea" id="RHEA-COMP:10593"/>
        <dbReference type="Rhea" id="RHEA-COMP:10594"/>
        <dbReference type="ChEBI" id="CHEBI:15378"/>
        <dbReference type="ChEBI" id="CHEBI:29950"/>
        <dbReference type="ChEBI" id="CHEBI:50058"/>
        <dbReference type="ChEBI" id="CHEBI:57783"/>
        <dbReference type="ChEBI" id="CHEBI:58349"/>
        <dbReference type="EC" id="1.8.1.8"/>
    </reaction>
</comment>
<accession>A0A5S6QG91</accession>
<keyword evidence="4" id="KW-0520">NAD</keyword>